<accession>A0A1H4IBE7</accession>
<gene>
    <name evidence="2" type="ORF">SAMN04490357_0158</name>
</gene>
<evidence type="ECO:0000256" key="1">
    <source>
        <dbReference type="SAM" id="Phobius"/>
    </source>
</evidence>
<reference evidence="2 3" key="1">
    <citation type="submission" date="2016-10" db="EMBL/GenBank/DDBJ databases">
        <authorList>
            <person name="de Groot N.N."/>
        </authorList>
    </citation>
    <scope>NUCLEOTIDE SEQUENCE [LARGE SCALE GENOMIC DNA]</scope>
    <source>
        <strain evidence="2 3">DSM 40306</strain>
    </source>
</reference>
<dbReference type="Proteomes" id="UP000182375">
    <property type="component" value="Unassembled WGS sequence"/>
</dbReference>
<dbReference type="RefSeq" id="WP_074990023.1">
    <property type="nucleotide sequence ID" value="NZ_FNTD01000003.1"/>
</dbReference>
<feature type="transmembrane region" description="Helical" evidence="1">
    <location>
        <begin position="17"/>
        <end position="38"/>
    </location>
</feature>
<name>A0A1H4IBE7_9ACTN</name>
<keyword evidence="1" id="KW-1133">Transmembrane helix</keyword>
<dbReference type="AlphaFoldDB" id="A0A1H4IBE7"/>
<keyword evidence="1" id="KW-0472">Membrane</keyword>
<evidence type="ECO:0000313" key="2">
    <source>
        <dbReference type="EMBL" id="SEB31409.1"/>
    </source>
</evidence>
<dbReference type="EMBL" id="FNTD01000003">
    <property type="protein sequence ID" value="SEB31409.1"/>
    <property type="molecule type" value="Genomic_DNA"/>
</dbReference>
<sequence length="69" mass="6796">MTLIDRTPAGAANSVRAYAWATVVTTLATLATILVLALTGDHDAAVAVAAAGGAGVVGGAVQITVHVRR</sequence>
<proteinExistence type="predicted"/>
<feature type="transmembrane region" description="Helical" evidence="1">
    <location>
        <begin position="44"/>
        <end position="65"/>
    </location>
</feature>
<dbReference type="GeneID" id="95509473"/>
<organism evidence="2 3">
    <name type="scientific">Streptomyces misionensis</name>
    <dbReference type="NCBI Taxonomy" id="67331"/>
    <lineage>
        <taxon>Bacteria</taxon>
        <taxon>Bacillati</taxon>
        <taxon>Actinomycetota</taxon>
        <taxon>Actinomycetes</taxon>
        <taxon>Kitasatosporales</taxon>
        <taxon>Streptomycetaceae</taxon>
        <taxon>Streptomyces</taxon>
    </lineage>
</organism>
<evidence type="ECO:0000313" key="3">
    <source>
        <dbReference type="Proteomes" id="UP000182375"/>
    </source>
</evidence>
<keyword evidence="1" id="KW-0812">Transmembrane</keyword>
<protein>
    <submittedName>
        <fullName evidence="2">Uncharacterized protein</fullName>
    </submittedName>
</protein>